<keyword evidence="11 14" id="KW-0573">Peptidoglycan synthesis</keyword>
<dbReference type="InterPro" id="IPR011095">
    <property type="entry name" value="Dala_Dala_lig_C"/>
</dbReference>
<dbReference type="Gene3D" id="3.40.50.20">
    <property type="match status" value="1"/>
</dbReference>
<dbReference type="Pfam" id="PF07478">
    <property type="entry name" value="Dala_Dala_lig_C"/>
    <property type="match status" value="1"/>
</dbReference>
<comment type="cofactor">
    <cofactor evidence="1">
        <name>Mn(2+)</name>
        <dbReference type="ChEBI" id="CHEBI:29035"/>
    </cofactor>
</comment>
<dbReference type="OrthoDB" id="9813261at2"/>
<comment type="pathway">
    <text evidence="14">Cell wall biogenesis; peptidoglycan biosynthesis.</text>
</comment>
<keyword evidence="16" id="KW-0464">Manganese</keyword>
<dbReference type="PANTHER" id="PTHR23132:SF23">
    <property type="entry name" value="D-ALANINE--D-ALANINE LIGASE B"/>
    <property type="match status" value="1"/>
</dbReference>
<dbReference type="EMBL" id="VAUP01000031">
    <property type="protein sequence ID" value="TLX42326.1"/>
    <property type="molecule type" value="Genomic_DNA"/>
</dbReference>
<sequence>MAKHVAVLMGGWSSEREVSLRSGAACAGALEAAGYQVTRVDVGRDVAEVLTRLAPDVAFNVLHGQPGEDGTIQGILEILRIPYSHSGVLASALAMDKAQARIMLAAAGVPVAKGGLVSRAEAAKAHILPTPYVLKPNAGGSSVGVFIVREDQAHPPQELTREDWPHGENLLAEEFIPGLELTCAVMGDKVLDVIEIESSQKFYDYESKYAPGGSQHILPARILPEIYQRVQMLSLTAHRALGCRGVSRSDFRFDPSRQDGSGLICLEVNTQPGMTETSLVPELAAHAGISFSELVTWMVEDASLER</sequence>
<evidence type="ECO:0000256" key="16">
    <source>
        <dbReference type="PIRSR" id="PIRSR039102-3"/>
    </source>
</evidence>
<dbReference type="InterPro" id="IPR011127">
    <property type="entry name" value="Dala_Dala_lig_N"/>
</dbReference>
<dbReference type="NCBIfam" id="NF002378">
    <property type="entry name" value="PRK01372.1"/>
    <property type="match status" value="1"/>
</dbReference>
<evidence type="ECO:0000256" key="9">
    <source>
        <dbReference type="ARBA" id="ARBA00022840"/>
    </source>
</evidence>
<evidence type="ECO:0000256" key="5">
    <source>
        <dbReference type="ARBA" id="ARBA00012216"/>
    </source>
</evidence>
<dbReference type="RefSeq" id="WP_138400463.1">
    <property type="nucleotide sequence ID" value="NZ_JBAFVI010000010.1"/>
</dbReference>
<dbReference type="Gene3D" id="3.30.1490.20">
    <property type="entry name" value="ATP-grasp fold, A domain"/>
    <property type="match status" value="1"/>
</dbReference>
<dbReference type="InterPro" id="IPR005905">
    <property type="entry name" value="D_ala_D_ala"/>
</dbReference>
<evidence type="ECO:0000256" key="15">
    <source>
        <dbReference type="PIRSR" id="PIRSR039102-1"/>
    </source>
</evidence>
<dbReference type="Pfam" id="PF01820">
    <property type="entry name" value="Dala_Dala_lig_N"/>
    <property type="match status" value="1"/>
</dbReference>
<dbReference type="GO" id="GO:0071555">
    <property type="term" value="P:cell wall organization"/>
    <property type="evidence" value="ECO:0007669"/>
    <property type="project" value="UniProtKB-KW"/>
</dbReference>
<dbReference type="GO" id="GO:0009252">
    <property type="term" value="P:peptidoglycan biosynthetic process"/>
    <property type="evidence" value="ECO:0007669"/>
    <property type="project" value="UniProtKB-UniRule"/>
</dbReference>
<evidence type="ECO:0000256" key="1">
    <source>
        <dbReference type="ARBA" id="ARBA00001936"/>
    </source>
</evidence>
<feature type="domain" description="ATP-grasp" evidence="18">
    <location>
        <begin position="101"/>
        <end position="300"/>
    </location>
</feature>
<dbReference type="PIRSF" id="PIRSF039102">
    <property type="entry name" value="Ddl/VanB"/>
    <property type="match status" value="1"/>
</dbReference>
<gene>
    <name evidence="14" type="primary">ddl</name>
    <name evidence="19" type="ORF">FBQ73_14745</name>
</gene>
<evidence type="ECO:0000256" key="17">
    <source>
        <dbReference type="PROSITE-ProRule" id="PRU00409"/>
    </source>
</evidence>
<evidence type="ECO:0000256" key="3">
    <source>
        <dbReference type="ARBA" id="ARBA00004496"/>
    </source>
</evidence>
<keyword evidence="10 14" id="KW-0133">Cell shape</keyword>
<feature type="binding site" evidence="16">
    <location>
        <position position="267"/>
    </location>
    <ligand>
        <name>Mg(2+)</name>
        <dbReference type="ChEBI" id="CHEBI:18420"/>
        <label>2</label>
    </ligand>
</feature>
<feature type="active site" evidence="15">
    <location>
        <position position="141"/>
    </location>
</feature>
<comment type="similarity">
    <text evidence="4 14">Belongs to the D-alanine--D-alanine ligase family.</text>
</comment>
<dbReference type="SUPFAM" id="SSF56059">
    <property type="entry name" value="Glutathione synthetase ATP-binding domain-like"/>
    <property type="match status" value="1"/>
</dbReference>
<evidence type="ECO:0000256" key="2">
    <source>
        <dbReference type="ARBA" id="ARBA00003921"/>
    </source>
</evidence>
<feature type="binding site" evidence="16">
    <location>
        <position position="267"/>
    </location>
    <ligand>
        <name>Mg(2+)</name>
        <dbReference type="ChEBI" id="CHEBI:18420"/>
        <label>1</label>
    </ligand>
</feature>
<keyword evidence="16" id="KW-0479">Metal-binding</keyword>
<feature type="active site" evidence="15">
    <location>
        <position position="15"/>
    </location>
</feature>
<feature type="binding site" evidence="16">
    <location>
        <position position="269"/>
    </location>
    <ligand>
        <name>Mg(2+)</name>
        <dbReference type="ChEBI" id="CHEBI:18420"/>
        <label>2</label>
    </ligand>
</feature>
<dbReference type="HAMAP" id="MF_00047">
    <property type="entry name" value="Dala_Dala_lig"/>
    <property type="match status" value="1"/>
</dbReference>
<comment type="cofactor">
    <cofactor evidence="16">
        <name>Mg(2+)</name>
        <dbReference type="ChEBI" id="CHEBI:18420"/>
    </cofactor>
    <cofactor evidence="16">
        <name>Mn(2+)</name>
        <dbReference type="ChEBI" id="CHEBI:29035"/>
    </cofactor>
    <text evidence="16">Binds 2 magnesium or manganese ions per subunit.</text>
</comment>
<evidence type="ECO:0000313" key="19">
    <source>
        <dbReference type="EMBL" id="TLX42326.1"/>
    </source>
</evidence>
<proteinExistence type="inferred from homology"/>
<comment type="subcellular location">
    <subcellularLocation>
        <location evidence="3 14">Cytoplasm</location>
    </subcellularLocation>
</comment>
<comment type="catalytic activity">
    <reaction evidence="13 14">
        <text>2 D-alanine + ATP = D-alanyl-D-alanine + ADP + phosphate + H(+)</text>
        <dbReference type="Rhea" id="RHEA:11224"/>
        <dbReference type="ChEBI" id="CHEBI:15378"/>
        <dbReference type="ChEBI" id="CHEBI:30616"/>
        <dbReference type="ChEBI" id="CHEBI:43474"/>
        <dbReference type="ChEBI" id="CHEBI:57416"/>
        <dbReference type="ChEBI" id="CHEBI:57822"/>
        <dbReference type="ChEBI" id="CHEBI:456216"/>
        <dbReference type="EC" id="6.3.2.4"/>
    </reaction>
</comment>
<dbReference type="InterPro" id="IPR011761">
    <property type="entry name" value="ATP-grasp"/>
</dbReference>
<name>A0A6C1KR13_XANAU</name>
<dbReference type="NCBIfam" id="TIGR01205">
    <property type="entry name" value="D_ala_D_alaTIGR"/>
    <property type="match status" value="1"/>
</dbReference>
<evidence type="ECO:0000256" key="7">
    <source>
        <dbReference type="ARBA" id="ARBA00022598"/>
    </source>
</evidence>
<evidence type="ECO:0000256" key="11">
    <source>
        <dbReference type="ARBA" id="ARBA00022984"/>
    </source>
</evidence>
<accession>A0A6C1KR13</accession>
<dbReference type="GO" id="GO:0005737">
    <property type="term" value="C:cytoplasm"/>
    <property type="evidence" value="ECO:0007669"/>
    <property type="project" value="UniProtKB-SubCell"/>
</dbReference>
<keyword evidence="7 14" id="KW-0436">Ligase</keyword>
<keyword evidence="12 14" id="KW-0961">Cell wall biogenesis/degradation</keyword>
<feature type="active site" evidence="15">
    <location>
        <position position="278"/>
    </location>
</feature>
<dbReference type="InterPro" id="IPR000291">
    <property type="entry name" value="D-Ala_lig_Van_CS"/>
</dbReference>
<keyword evidence="16" id="KW-0460">Magnesium</keyword>
<dbReference type="EC" id="6.3.2.4" evidence="5 14"/>
<dbReference type="AlphaFoldDB" id="A0A6C1KR13"/>
<protein>
    <recommendedName>
        <fullName evidence="5 14">D-alanine--D-alanine ligase</fullName>
        <ecNumber evidence="5 14">6.3.2.4</ecNumber>
    </recommendedName>
    <alternativeName>
        <fullName evidence="14">D-Ala-D-Ala ligase</fullName>
    </alternativeName>
    <alternativeName>
        <fullName evidence="14">D-alanylalanine synthetase</fullName>
    </alternativeName>
</protein>
<evidence type="ECO:0000256" key="6">
    <source>
        <dbReference type="ARBA" id="ARBA00022490"/>
    </source>
</evidence>
<evidence type="ECO:0000256" key="8">
    <source>
        <dbReference type="ARBA" id="ARBA00022741"/>
    </source>
</evidence>
<dbReference type="Gene3D" id="3.30.470.20">
    <property type="entry name" value="ATP-grasp fold, B domain"/>
    <property type="match status" value="1"/>
</dbReference>
<evidence type="ECO:0000256" key="13">
    <source>
        <dbReference type="ARBA" id="ARBA00047614"/>
    </source>
</evidence>
<evidence type="ECO:0000313" key="20">
    <source>
        <dbReference type="Proteomes" id="UP000305131"/>
    </source>
</evidence>
<dbReference type="GeneID" id="95774711"/>
<comment type="function">
    <text evidence="2 14">Cell wall formation.</text>
</comment>
<keyword evidence="6 14" id="KW-0963">Cytoplasm</keyword>
<dbReference type="PANTHER" id="PTHR23132">
    <property type="entry name" value="D-ALANINE--D-ALANINE LIGASE"/>
    <property type="match status" value="1"/>
</dbReference>
<evidence type="ECO:0000259" key="18">
    <source>
        <dbReference type="PROSITE" id="PS50975"/>
    </source>
</evidence>
<keyword evidence="9 17" id="KW-0067">ATP-binding</keyword>
<dbReference type="PROSITE" id="PS50975">
    <property type="entry name" value="ATP_GRASP"/>
    <property type="match status" value="1"/>
</dbReference>
<dbReference type="UniPathway" id="UPA00219"/>
<reference evidence="19 20" key="1">
    <citation type="submission" date="2019-05" db="EMBL/GenBank/DDBJ databases">
        <authorList>
            <person name="Zhou X."/>
        </authorList>
    </citation>
    <scope>NUCLEOTIDE SEQUENCE [LARGE SCALE GENOMIC DNA]</scope>
    <source>
        <strain evidence="19 20">DSM 432</strain>
    </source>
</reference>
<keyword evidence="8 17" id="KW-0547">Nucleotide-binding</keyword>
<dbReference type="GO" id="GO:0008716">
    <property type="term" value="F:D-alanine-D-alanine ligase activity"/>
    <property type="evidence" value="ECO:0007669"/>
    <property type="project" value="UniProtKB-UniRule"/>
</dbReference>
<feature type="binding site" evidence="16">
    <location>
        <position position="250"/>
    </location>
    <ligand>
        <name>Mg(2+)</name>
        <dbReference type="ChEBI" id="CHEBI:18420"/>
        <label>1</label>
    </ligand>
</feature>
<dbReference type="InterPro" id="IPR016185">
    <property type="entry name" value="PreATP-grasp_dom_sf"/>
</dbReference>
<dbReference type="GO" id="GO:0008360">
    <property type="term" value="P:regulation of cell shape"/>
    <property type="evidence" value="ECO:0007669"/>
    <property type="project" value="UniProtKB-KW"/>
</dbReference>
<organism evidence="19 20">
    <name type="scientific">Xanthobacter autotrophicus</name>
    <dbReference type="NCBI Taxonomy" id="280"/>
    <lineage>
        <taxon>Bacteria</taxon>
        <taxon>Pseudomonadati</taxon>
        <taxon>Pseudomonadota</taxon>
        <taxon>Alphaproteobacteria</taxon>
        <taxon>Hyphomicrobiales</taxon>
        <taxon>Xanthobacteraceae</taxon>
        <taxon>Xanthobacter</taxon>
    </lineage>
</organism>
<evidence type="ECO:0000256" key="12">
    <source>
        <dbReference type="ARBA" id="ARBA00023316"/>
    </source>
</evidence>
<dbReference type="PROSITE" id="PS00844">
    <property type="entry name" value="DALA_DALA_LIGASE_2"/>
    <property type="match status" value="1"/>
</dbReference>
<dbReference type="GO" id="GO:0005524">
    <property type="term" value="F:ATP binding"/>
    <property type="evidence" value="ECO:0007669"/>
    <property type="project" value="UniProtKB-UniRule"/>
</dbReference>
<comment type="caution">
    <text evidence="19">The sequence shown here is derived from an EMBL/GenBank/DDBJ whole genome shotgun (WGS) entry which is preliminary data.</text>
</comment>
<dbReference type="GO" id="GO:0046872">
    <property type="term" value="F:metal ion binding"/>
    <property type="evidence" value="ECO:0007669"/>
    <property type="project" value="UniProtKB-KW"/>
</dbReference>
<dbReference type="Proteomes" id="UP000305131">
    <property type="component" value="Unassembled WGS sequence"/>
</dbReference>
<evidence type="ECO:0000256" key="10">
    <source>
        <dbReference type="ARBA" id="ARBA00022960"/>
    </source>
</evidence>
<dbReference type="SUPFAM" id="SSF52440">
    <property type="entry name" value="PreATP-grasp domain"/>
    <property type="match status" value="1"/>
</dbReference>
<evidence type="ECO:0000256" key="14">
    <source>
        <dbReference type="HAMAP-Rule" id="MF_00047"/>
    </source>
</evidence>
<dbReference type="PROSITE" id="PS00843">
    <property type="entry name" value="DALA_DALA_LIGASE_1"/>
    <property type="match status" value="1"/>
</dbReference>
<evidence type="ECO:0000256" key="4">
    <source>
        <dbReference type="ARBA" id="ARBA00010871"/>
    </source>
</evidence>
<dbReference type="InterPro" id="IPR013815">
    <property type="entry name" value="ATP_grasp_subdomain_1"/>
</dbReference>